<feature type="non-terminal residue" evidence="2">
    <location>
        <position position="79"/>
    </location>
</feature>
<dbReference type="Proteomes" id="UP001165541">
    <property type="component" value="Unassembled WGS sequence"/>
</dbReference>
<evidence type="ECO:0000313" key="3">
    <source>
        <dbReference type="Proteomes" id="UP001165541"/>
    </source>
</evidence>
<feature type="signal peptide" evidence="1">
    <location>
        <begin position="1"/>
        <end position="23"/>
    </location>
</feature>
<organism evidence="2 3">
    <name type="scientific">Caldimonas mangrovi</name>
    <dbReference type="NCBI Taxonomy" id="2944811"/>
    <lineage>
        <taxon>Bacteria</taxon>
        <taxon>Pseudomonadati</taxon>
        <taxon>Pseudomonadota</taxon>
        <taxon>Betaproteobacteria</taxon>
        <taxon>Burkholderiales</taxon>
        <taxon>Sphaerotilaceae</taxon>
        <taxon>Caldimonas</taxon>
    </lineage>
</organism>
<evidence type="ECO:0000313" key="2">
    <source>
        <dbReference type="EMBL" id="MCM5681573.1"/>
    </source>
</evidence>
<gene>
    <name evidence="2" type="ORF">M8A51_18770</name>
</gene>
<keyword evidence="1" id="KW-0732">Signal</keyword>
<reference evidence="2" key="1">
    <citation type="submission" date="2022-05" db="EMBL/GenBank/DDBJ databases">
        <title>Schlegelella sp. nov., isolated from mangrove soil.</title>
        <authorList>
            <person name="Liu Y."/>
            <person name="Ge X."/>
            <person name="Liu W."/>
        </authorList>
    </citation>
    <scope>NUCLEOTIDE SEQUENCE</scope>
    <source>
        <strain evidence="2">S2-27</strain>
    </source>
</reference>
<sequence length="79" mass="8483">MYNPIVRACAPLTLLALLSPGWAQTLPPPPVSPAPVVHYEYDAEGNPTKQVQAPGVAGFGLTTSHSYDNLHRRKDTTDA</sequence>
<proteinExistence type="predicted"/>
<keyword evidence="3" id="KW-1185">Reference proteome</keyword>
<name>A0ABT0YUS5_9BURK</name>
<dbReference type="RefSeq" id="WP_251780051.1">
    <property type="nucleotide sequence ID" value="NZ_JAMKFE010000012.1"/>
</dbReference>
<protein>
    <submittedName>
        <fullName evidence="2">RHS repeat protein</fullName>
    </submittedName>
</protein>
<comment type="caution">
    <text evidence="2">The sequence shown here is derived from an EMBL/GenBank/DDBJ whole genome shotgun (WGS) entry which is preliminary data.</text>
</comment>
<evidence type="ECO:0000256" key="1">
    <source>
        <dbReference type="SAM" id="SignalP"/>
    </source>
</evidence>
<dbReference type="EMBL" id="JAMKFE010000012">
    <property type="protein sequence ID" value="MCM5681573.1"/>
    <property type="molecule type" value="Genomic_DNA"/>
</dbReference>
<feature type="chain" id="PRO_5046074046" evidence="1">
    <location>
        <begin position="24"/>
        <end position="79"/>
    </location>
</feature>
<accession>A0ABT0YUS5</accession>